<dbReference type="InterPro" id="IPR016130">
    <property type="entry name" value="Tyr_Pase_AS"/>
</dbReference>
<proteinExistence type="predicted"/>
<organism evidence="2 3">
    <name type="scientific">Tahibacter soli</name>
    <dbReference type="NCBI Taxonomy" id="2983605"/>
    <lineage>
        <taxon>Bacteria</taxon>
        <taxon>Pseudomonadati</taxon>
        <taxon>Pseudomonadota</taxon>
        <taxon>Gammaproteobacteria</taxon>
        <taxon>Lysobacterales</taxon>
        <taxon>Rhodanobacteraceae</taxon>
        <taxon>Tahibacter</taxon>
    </lineage>
</organism>
<reference evidence="2" key="1">
    <citation type="submission" date="2023-02" db="EMBL/GenBank/DDBJ databases">
        <title>Tahibacter soli sp. nov. isolated from soil.</title>
        <authorList>
            <person name="Baek J.H."/>
            <person name="Lee J.K."/>
            <person name="Choi D.G."/>
            <person name="Jeon C.O."/>
        </authorList>
    </citation>
    <scope>NUCLEOTIDE SEQUENCE</scope>
    <source>
        <strain evidence="2">BL</strain>
    </source>
</reference>
<keyword evidence="3" id="KW-1185">Reference proteome</keyword>
<dbReference type="Pfam" id="PF22785">
    <property type="entry name" value="Tc-R-P"/>
    <property type="match status" value="1"/>
</dbReference>
<dbReference type="PROSITE" id="PS50056">
    <property type="entry name" value="TYR_PHOSPHATASE_2"/>
    <property type="match status" value="1"/>
</dbReference>
<dbReference type="SUPFAM" id="SSF52799">
    <property type="entry name" value="(Phosphotyrosine protein) phosphatases II"/>
    <property type="match status" value="1"/>
</dbReference>
<dbReference type="RefSeq" id="WP_263541270.1">
    <property type="nucleotide sequence ID" value="NZ_JAOVZO020000020.1"/>
</dbReference>
<evidence type="ECO:0000313" key="2">
    <source>
        <dbReference type="EMBL" id="MDC8015722.1"/>
    </source>
</evidence>
<protein>
    <recommendedName>
        <fullName evidence="1">Tyrosine specific protein phosphatases domain-containing protein</fullName>
    </recommendedName>
</protein>
<comment type="caution">
    <text evidence="2">The sequence shown here is derived from an EMBL/GenBank/DDBJ whole genome shotgun (WGS) entry which is preliminary data.</text>
</comment>
<feature type="domain" description="Tyrosine specific protein phosphatases" evidence="1">
    <location>
        <begin position="86"/>
        <end position="153"/>
    </location>
</feature>
<dbReference type="InterPro" id="IPR000387">
    <property type="entry name" value="Tyr_Pase_dom"/>
</dbReference>
<dbReference type="InterPro" id="IPR029021">
    <property type="entry name" value="Prot-tyrosine_phosphatase-like"/>
</dbReference>
<dbReference type="PROSITE" id="PS00383">
    <property type="entry name" value="TYR_PHOSPHATASE_1"/>
    <property type="match status" value="1"/>
</dbReference>
<accession>A0A9X3YPY5</accession>
<dbReference type="AlphaFoldDB" id="A0A9X3YPY5"/>
<dbReference type="Proteomes" id="UP001139971">
    <property type="component" value="Unassembled WGS sequence"/>
</dbReference>
<evidence type="ECO:0000259" key="1">
    <source>
        <dbReference type="PROSITE" id="PS50056"/>
    </source>
</evidence>
<dbReference type="EMBL" id="JAOVZO020000020">
    <property type="protein sequence ID" value="MDC8015722.1"/>
    <property type="molecule type" value="Genomic_DNA"/>
</dbReference>
<evidence type="ECO:0000313" key="3">
    <source>
        <dbReference type="Proteomes" id="UP001139971"/>
    </source>
</evidence>
<name>A0A9X3YPY5_9GAMM</name>
<dbReference type="Gene3D" id="3.90.190.10">
    <property type="entry name" value="Protein tyrosine phosphatase superfamily"/>
    <property type="match status" value="1"/>
</dbReference>
<sequence>MRPDVYWVSDVAPLRLAIAPRPRAGEWLEDEFAGWRRDGVDVVVSLLEAHEARDLDLADEARLCARYDIDYIGFPIPDRGVPERHDAVRDLADALVAELRAGRGVVLHCRAGIGRSGLIAACVLSRLGHAPPSAFAMLARARGTLVPDTDAQSQWAAAFHRAGLNA</sequence>
<gene>
    <name evidence="2" type="ORF">OD750_024610</name>
</gene>